<keyword evidence="2" id="KW-1185">Reference proteome</keyword>
<dbReference type="AlphaFoldDB" id="L8JVZ0"/>
<organism evidence="1 2">
    <name type="scientific">Fulvivirga imtechensis AK7</name>
    <dbReference type="NCBI Taxonomy" id="1237149"/>
    <lineage>
        <taxon>Bacteria</taxon>
        <taxon>Pseudomonadati</taxon>
        <taxon>Bacteroidota</taxon>
        <taxon>Cytophagia</taxon>
        <taxon>Cytophagales</taxon>
        <taxon>Fulvivirgaceae</taxon>
        <taxon>Fulvivirga</taxon>
    </lineage>
</organism>
<dbReference type="OrthoDB" id="981382at2"/>
<sequence length="86" mass="9741">MSTCEVKLYNGRSLFYACNPTEGIKSGEFSELQKAVGEHLETPQFMPVDVANDTGVIRGTVKDLDNEETPYKIRVWLLAEYEPEKL</sequence>
<dbReference type="EMBL" id="AMZN01000033">
    <property type="protein sequence ID" value="ELR71759.1"/>
    <property type="molecule type" value="Genomic_DNA"/>
</dbReference>
<comment type="caution">
    <text evidence="1">The sequence shown here is derived from an EMBL/GenBank/DDBJ whole genome shotgun (WGS) entry which is preliminary data.</text>
</comment>
<protein>
    <submittedName>
        <fullName evidence="1">Uncharacterized protein</fullName>
    </submittedName>
</protein>
<reference evidence="1 2" key="1">
    <citation type="submission" date="2012-12" db="EMBL/GenBank/DDBJ databases">
        <title>Genome assembly of Fulvivirga imtechensis AK7.</title>
        <authorList>
            <person name="Nupur N."/>
            <person name="Khatri I."/>
            <person name="Kumar R."/>
            <person name="Subramanian S."/>
            <person name="Pinnaka A."/>
        </authorList>
    </citation>
    <scope>NUCLEOTIDE SEQUENCE [LARGE SCALE GENOMIC DNA]</scope>
    <source>
        <strain evidence="1 2">AK7</strain>
    </source>
</reference>
<accession>L8JVZ0</accession>
<evidence type="ECO:0000313" key="2">
    <source>
        <dbReference type="Proteomes" id="UP000011135"/>
    </source>
</evidence>
<dbReference type="STRING" id="1237149.C900_02344"/>
<dbReference type="RefSeq" id="WP_009579741.1">
    <property type="nucleotide sequence ID" value="NZ_AMZN01000033.1"/>
</dbReference>
<proteinExistence type="predicted"/>
<name>L8JVZ0_9BACT</name>
<evidence type="ECO:0000313" key="1">
    <source>
        <dbReference type="EMBL" id="ELR71759.1"/>
    </source>
</evidence>
<dbReference type="Proteomes" id="UP000011135">
    <property type="component" value="Unassembled WGS sequence"/>
</dbReference>
<gene>
    <name evidence="1" type="ORF">C900_02344</name>
</gene>